<evidence type="ECO:0000313" key="9">
    <source>
        <dbReference type="Proteomes" id="UP001339429"/>
    </source>
</evidence>
<feature type="transmembrane region" description="Helical" evidence="5">
    <location>
        <begin position="115"/>
        <end position="134"/>
    </location>
</feature>
<evidence type="ECO:0000256" key="4">
    <source>
        <dbReference type="ARBA" id="ARBA00023136"/>
    </source>
</evidence>
<keyword evidence="2 5" id="KW-0812">Transmembrane</keyword>
<accession>A0ABU6LH64</accession>
<feature type="domain" description="Integral membrane protein YccS N-terminal" evidence="6">
    <location>
        <begin position="71"/>
        <end position="226"/>
    </location>
</feature>
<comment type="subcellular location">
    <subcellularLocation>
        <location evidence="1">Membrane</location>
        <topology evidence="1">Multi-pass membrane protein</topology>
    </subcellularLocation>
</comment>
<feature type="transmembrane region" description="Helical" evidence="5">
    <location>
        <begin position="67"/>
        <end position="84"/>
    </location>
</feature>
<dbReference type="Proteomes" id="UP001339429">
    <property type="component" value="Unassembled WGS sequence"/>
</dbReference>
<dbReference type="Pfam" id="PF12805">
    <property type="entry name" value="FUSC-like"/>
    <property type="match status" value="1"/>
</dbReference>
<evidence type="ECO:0000259" key="7">
    <source>
        <dbReference type="Pfam" id="PF13515"/>
    </source>
</evidence>
<name>A0ABU6LH64_9GAMM</name>
<dbReference type="InterPro" id="IPR032692">
    <property type="entry name" value="YccS_N"/>
</dbReference>
<protein>
    <submittedName>
        <fullName evidence="8">FUSC family membrane protein</fullName>
    </submittedName>
</protein>
<dbReference type="InterPro" id="IPR049453">
    <property type="entry name" value="Memb_transporter_dom"/>
</dbReference>
<evidence type="ECO:0000313" key="8">
    <source>
        <dbReference type="EMBL" id="MEC6898436.1"/>
    </source>
</evidence>
<evidence type="ECO:0000256" key="1">
    <source>
        <dbReference type="ARBA" id="ARBA00004141"/>
    </source>
</evidence>
<proteinExistence type="predicted"/>
<evidence type="ECO:0000256" key="5">
    <source>
        <dbReference type="SAM" id="Phobius"/>
    </source>
</evidence>
<dbReference type="RefSeq" id="WP_327779584.1">
    <property type="nucleotide sequence ID" value="NZ_JAYXUD010000004.1"/>
</dbReference>
<reference evidence="8 9" key="1">
    <citation type="submission" date="2024-01" db="EMBL/GenBank/DDBJ databases">
        <title>Active colonisers of the gastrointestinal tract of Atlantic salmon farmed in a warm water region.</title>
        <authorList>
            <person name="Bowman J.P."/>
        </authorList>
    </citation>
    <scope>NUCLEOTIDE SEQUENCE [LARGE SCALE GENOMIC DNA]</scope>
    <source>
        <strain evidence="8 9">S4MW1</strain>
    </source>
</reference>
<feature type="transmembrane region" description="Helical" evidence="5">
    <location>
        <begin position="503"/>
        <end position="524"/>
    </location>
</feature>
<comment type="caution">
    <text evidence="8">The sequence shown here is derived from an EMBL/GenBank/DDBJ whole genome shotgun (WGS) entry which is preliminary data.</text>
</comment>
<dbReference type="Pfam" id="PF13515">
    <property type="entry name" value="FUSC_2"/>
    <property type="match status" value="1"/>
</dbReference>
<evidence type="ECO:0000259" key="6">
    <source>
        <dbReference type="Pfam" id="PF12805"/>
    </source>
</evidence>
<keyword evidence="9" id="KW-1185">Reference proteome</keyword>
<gene>
    <name evidence="8" type="ORF">VXS00_07290</name>
</gene>
<feature type="transmembrane region" description="Helical" evidence="5">
    <location>
        <begin position="90"/>
        <end position="108"/>
    </location>
</feature>
<feature type="domain" description="Integral membrane bound transporter" evidence="7">
    <location>
        <begin position="395"/>
        <end position="515"/>
    </location>
</feature>
<feature type="transmembrane region" description="Helical" evidence="5">
    <location>
        <begin position="23"/>
        <end position="47"/>
    </location>
</feature>
<evidence type="ECO:0000256" key="2">
    <source>
        <dbReference type="ARBA" id="ARBA00022692"/>
    </source>
</evidence>
<keyword evidence="3 5" id="KW-1133">Transmembrane helix</keyword>
<evidence type="ECO:0000256" key="3">
    <source>
        <dbReference type="ARBA" id="ARBA00022989"/>
    </source>
</evidence>
<feature type="transmembrane region" description="Helical" evidence="5">
    <location>
        <begin position="140"/>
        <end position="164"/>
    </location>
</feature>
<organism evidence="8 9">
    <name type="scientific">Photobacterium piscicola</name>
    <dbReference type="NCBI Taxonomy" id="1378299"/>
    <lineage>
        <taxon>Bacteria</taxon>
        <taxon>Pseudomonadati</taxon>
        <taxon>Pseudomonadota</taxon>
        <taxon>Gammaproteobacteria</taxon>
        <taxon>Vibrionales</taxon>
        <taxon>Vibrionaceae</taxon>
        <taxon>Photobacterium</taxon>
    </lineage>
</organism>
<feature type="transmembrane region" description="Helical" evidence="5">
    <location>
        <begin position="473"/>
        <end position="491"/>
    </location>
</feature>
<dbReference type="EMBL" id="JAYXUD010000004">
    <property type="protein sequence ID" value="MEC6898436.1"/>
    <property type="molecule type" value="Genomic_DNA"/>
</dbReference>
<keyword evidence="4 5" id="KW-0472">Membrane</keyword>
<sequence>MIQSNILLRYPSLRTFFNLRTNIAALSFVSCSIPLFLMGHVTMGIAFSLGSISCGFADTSSVTKYRIYDFLIALPLFFCISLGIEVVFPHSLLFVGSLAIVSFALFMLAVLTPRLGAIGFAAILLAIYAMLLHLDGRSVWLVPLWLTGGAMWYIFWQVLAIFFLPNQESKDILSDLYQVLAKKLMLHDQGFVLATDKNQLFIKSAQFRSQIATLSHTLEYRIHQQFCCGEDNAKLQDIYRFLKIAERINEQTRLMYFTSTPLLKQYNPQWLENIHYANQQISQYLAQVSVNNVHHLTLPEIDFKTLRQYQVAEEAQDEAITAHSFINKLDIIYLLLQELKNKATTIAITPQIVSKPIVLTWKWQDIVSKLVSQMTLKSSYFRHALRGTLSLTTGLIVVRSLNLDFGFWTLMTSLLILRPNLSMTWTRLLQRLTGTVCGLIMVGGLLHFQVSTDILPFVFCIAAVLFFHTSARHYGFAVFFVTLFVFAGFSLNGQGDNIMLPRLDNTVLGVFIPLIFVFILTPGWQKKSFPTQLSTTIKGYTDYLISFHLYLANKDPQHIEKLQRHFQDCVVYDTNLFDHWMGYLGEPQRNSQTSEHILLCSRSSNIILRILTQLNENKEKITLNNQIEAEIKSATHSLIQLQQLLQQTLNHTELFKHISKQEQLIYQSFTYIEDEIYRLDNNQLITLLAKEITLFLNAIDHQAQK</sequence>
<feature type="transmembrane region" description="Helical" evidence="5">
    <location>
        <begin position="438"/>
        <end position="467"/>
    </location>
</feature>